<dbReference type="InterPro" id="IPR002078">
    <property type="entry name" value="Sigma_54_int"/>
</dbReference>
<dbReference type="NCBIfam" id="TIGR02974">
    <property type="entry name" value="phageshock_pspF"/>
    <property type="match status" value="1"/>
</dbReference>
<dbReference type="SUPFAM" id="SSF52540">
    <property type="entry name" value="P-loop containing nucleoside triphosphate hydrolases"/>
    <property type="match status" value="1"/>
</dbReference>
<keyword evidence="9" id="KW-1185">Reference proteome</keyword>
<dbReference type="Gene3D" id="1.10.10.60">
    <property type="entry name" value="Homeodomain-like"/>
    <property type="match status" value="1"/>
</dbReference>
<evidence type="ECO:0000313" key="9">
    <source>
        <dbReference type="Proteomes" id="UP001254608"/>
    </source>
</evidence>
<evidence type="ECO:0000259" key="7">
    <source>
        <dbReference type="PROSITE" id="PS50045"/>
    </source>
</evidence>
<keyword evidence="2" id="KW-0067">ATP-binding</keyword>
<organism evidence="8 9">
    <name type="scientific">Banduia mediterranea</name>
    <dbReference type="NCBI Taxonomy" id="3075609"/>
    <lineage>
        <taxon>Bacteria</taxon>
        <taxon>Pseudomonadati</taxon>
        <taxon>Pseudomonadota</taxon>
        <taxon>Gammaproteobacteria</taxon>
        <taxon>Nevskiales</taxon>
        <taxon>Algiphilaceae</taxon>
        <taxon>Banduia</taxon>
    </lineage>
</organism>
<dbReference type="InterPro" id="IPR002197">
    <property type="entry name" value="HTH_Fis"/>
</dbReference>
<accession>A0ABU2WKB6</accession>
<dbReference type="InterPro" id="IPR014317">
    <property type="entry name" value="Transcription_activator_PspF"/>
</dbReference>
<dbReference type="Proteomes" id="UP001254608">
    <property type="component" value="Unassembled WGS sequence"/>
</dbReference>
<dbReference type="CDD" id="cd00009">
    <property type="entry name" value="AAA"/>
    <property type="match status" value="1"/>
</dbReference>
<dbReference type="PANTHER" id="PTHR32071">
    <property type="entry name" value="TRANSCRIPTIONAL REGULATORY PROTEIN"/>
    <property type="match status" value="1"/>
</dbReference>
<dbReference type="Gene3D" id="3.40.50.300">
    <property type="entry name" value="P-loop containing nucleotide triphosphate hydrolases"/>
    <property type="match status" value="1"/>
</dbReference>
<dbReference type="InterPro" id="IPR009057">
    <property type="entry name" value="Homeodomain-like_sf"/>
</dbReference>
<keyword evidence="4" id="KW-0238">DNA-binding</keyword>
<keyword evidence="5" id="KW-0804">Transcription</keyword>
<evidence type="ECO:0000256" key="1">
    <source>
        <dbReference type="ARBA" id="ARBA00022741"/>
    </source>
</evidence>
<evidence type="ECO:0000256" key="4">
    <source>
        <dbReference type="ARBA" id="ARBA00023125"/>
    </source>
</evidence>
<dbReference type="PROSITE" id="PS00688">
    <property type="entry name" value="SIGMA54_INTERACT_3"/>
    <property type="match status" value="1"/>
</dbReference>
<keyword evidence="3" id="KW-0805">Transcription regulation</keyword>
<feature type="domain" description="Sigma-54 factor interaction" evidence="7">
    <location>
        <begin position="9"/>
        <end position="239"/>
    </location>
</feature>
<protein>
    <submittedName>
        <fullName evidence="8">Phage shock protein operon transcriptional activator</fullName>
    </submittedName>
</protein>
<name>A0ABU2WKB6_9GAMM</name>
<comment type="caution">
    <text evidence="8">The sequence shown here is derived from an EMBL/GenBank/DDBJ whole genome shotgun (WGS) entry which is preliminary data.</text>
</comment>
<proteinExistence type="predicted"/>
<gene>
    <name evidence="8" type="primary">pspF</name>
    <name evidence="8" type="ORF">RM530_11410</name>
</gene>
<dbReference type="InterPro" id="IPR058031">
    <property type="entry name" value="AAA_lid_NorR"/>
</dbReference>
<dbReference type="InterPro" id="IPR003593">
    <property type="entry name" value="AAA+_ATPase"/>
</dbReference>
<dbReference type="InterPro" id="IPR025944">
    <property type="entry name" value="Sigma_54_int_dom_CS"/>
</dbReference>
<dbReference type="Pfam" id="PF00158">
    <property type="entry name" value="Sigma54_activat"/>
    <property type="match status" value="1"/>
</dbReference>
<dbReference type="InterPro" id="IPR025943">
    <property type="entry name" value="Sigma_54_int_dom_ATP-bd_2"/>
</dbReference>
<feature type="compositionally biased region" description="Pro residues" evidence="6">
    <location>
        <begin position="260"/>
        <end position="271"/>
    </location>
</feature>
<evidence type="ECO:0000256" key="3">
    <source>
        <dbReference type="ARBA" id="ARBA00023015"/>
    </source>
</evidence>
<dbReference type="SUPFAM" id="SSF46689">
    <property type="entry name" value="Homeodomain-like"/>
    <property type="match status" value="1"/>
</dbReference>
<feature type="region of interest" description="Disordered" evidence="6">
    <location>
        <begin position="280"/>
        <end position="299"/>
    </location>
</feature>
<dbReference type="Pfam" id="PF25601">
    <property type="entry name" value="AAA_lid_14"/>
    <property type="match status" value="1"/>
</dbReference>
<evidence type="ECO:0000256" key="2">
    <source>
        <dbReference type="ARBA" id="ARBA00022840"/>
    </source>
</evidence>
<dbReference type="PROSITE" id="PS50045">
    <property type="entry name" value="SIGMA54_INTERACT_4"/>
    <property type="match status" value="1"/>
</dbReference>
<dbReference type="PANTHER" id="PTHR32071:SF38">
    <property type="entry name" value="PSP OPERON TRANSCRIPTIONAL ACTIVATOR"/>
    <property type="match status" value="1"/>
</dbReference>
<evidence type="ECO:0000256" key="5">
    <source>
        <dbReference type="ARBA" id="ARBA00023163"/>
    </source>
</evidence>
<reference evidence="8 9" key="1">
    <citation type="submission" date="2023-09" db="EMBL/GenBank/DDBJ databases">
        <authorList>
            <person name="Rey-Velasco X."/>
        </authorList>
    </citation>
    <scope>NUCLEOTIDE SEQUENCE [LARGE SCALE GENOMIC DNA]</scope>
    <source>
        <strain evidence="8 9">W345</strain>
    </source>
</reference>
<dbReference type="RefSeq" id="WP_311365355.1">
    <property type="nucleotide sequence ID" value="NZ_JAVRIC010000015.1"/>
</dbReference>
<dbReference type="Pfam" id="PF02954">
    <property type="entry name" value="HTH_8"/>
    <property type="match status" value="1"/>
</dbReference>
<evidence type="ECO:0000256" key="6">
    <source>
        <dbReference type="SAM" id="MobiDB-lite"/>
    </source>
</evidence>
<dbReference type="SMART" id="SM00382">
    <property type="entry name" value="AAA"/>
    <property type="match status" value="1"/>
</dbReference>
<feature type="region of interest" description="Disordered" evidence="6">
    <location>
        <begin position="253"/>
        <end position="275"/>
    </location>
</feature>
<dbReference type="PROSITE" id="PS00676">
    <property type="entry name" value="SIGMA54_INTERACT_2"/>
    <property type="match status" value="1"/>
</dbReference>
<keyword evidence="1" id="KW-0547">Nucleotide-binding</keyword>
<dbReference type="InterPro" id="IPR027417">
    <property type="entry name" value="P-loop_NTPase"/>
</dbReference>
<dbReference type="Gene3D" id="1.10.8.60">
    <property type="match status" value="1"/>
</dbReference>
<dbReference type="EMBL" id="JAVRIC010000015">
    <property type="protein sequence ID" value="MDT0497965.1"/>
    <property type="molecule type" value="Genomic_DNA"/>
</dbReference>
<evidence type="ECO:0000313" key="8">
    <source>
        <dbReference type="EMBL" id="MDT0497965.1"/>
    </source>
</evidence>
<sequence length="355" mass="40125">MLRDDPDPILGQADAFLAVLERVSRVAPLSKPVLIIGERGTGKELIANRLHFLSERWQRPFIKFNCAALNEELLESELFGHVAGAYTGATRPRTGRFEMASGGSIFIDELSSMSMRLQEKLLRVIEYGEYERVGSSETLKTDVRLIGAANVDLPALARTGRFREDLLDRLSFDVVTLPPLRQRQDDIMLLAQRFGENMARELGFEYFAGYAPKAQQQLLDYEWPGNVRELRNVVERTVYRSDSPKRPIERIEIDPFASPFRPPPPPPPPEQTPLRPDAVTARVSDAGPRTDSAGAAPTPKFPLDFKAEVEIFETGLIKAAMEEARFNQRRAAERLALSYHQFRGLLRKYKLLESD</sequence>